<reference evidence="6" key="1">
    <citation type="submission" date="2019-03" db="EMBL/GenBank/DDBJ databases">
        <title>Lake Tanganyika Metagenome-Assembled Genomes (MAGs).</title>
        <authorList>
            <person name="Tran P."/>
        </authorList>
    </citation>
    <scope>NUCLEOTIDE SEQUENCE</scope>
    <source>
        <strain evidence="6">K_DeepCast_65m_m2_066</strain>
    </source>
</reference>
<dbReference type="Proteomes" id="UP000712673">
    <property type="component" value="Unassembled WGS sequence"/>
</dbReference>
<dbReference type="PANTHER" id="PTHR43047">
    <property type="entry name" value="TWO-COMPONENT HISTIDINE PROTEIN KINASE"/>
    <property type="match status" value="1"/>
</dbReference>
<dbReference type="SUPFAM" id="SSF55874">
    <property type="entry name" value="ATPase domain of HSP90 chaperone/DNA topoisomerase II/histidine kinase"/>
    <property type="match status" value="1"/>
</dbReference>
<gene>
    <name evidence="6" type="ORF">FJZ47_21165</name>
</gene>
<dbReference type="EMBL" id="VGLS01000853">
    <property type="protein sequence ID" value="MBM3226282.1"/>
    <property type="molecule type" value="Genomic_DNA"/>
</dbReference>
<proteinExistence type="predicted"/>
<comment type="caution">
    <text evidence="6">The sequence shown here is derived from an EMBL/GenBank/DDBJ whole genome shotgun (WGS) entry which is preliminary data.</text>
</comment>
<protein>
    <recommendedName>
        <fullName evidence="2">histidine kinase</fullName>
        <ecNumber evidence="2">2.7.13.3</ecNumber>
    </recommendedName>
</protein>
<name>A0A937W734_UNCTE</name>
<sequence length="48" mass="5117">GGTGLGLTLVTQLLRLMAGRLWVESVAGRGSTFHFTVRLHLPAQPETA</sequence>
<keyword evidence="4" id="KW-0418">Kinase</keyword>
<dbReference type="Pfam" id="PF02518">
    <property type="entry name" value="HATPase_c"/>
    <property type="match status" value="1"/>
</dbReference>
<evidence type="ECO:0000259" key="5">
    <source>
        <dbReference type="Pfam" id="PF02518"/>
    </source>
</evidence>
<dbReference type="GO" id="GO:0004673">
    <property type="term" value="F:protein histidine kinase activity"/>
    <property type="evidence" value="ECO:0007669"/>
    <property type="project" value="UniProtKB-EC"/>
</dbReference>
<evidence type="ECO:0000256" key="3">
    <source>
        <dbReference type="ARBA" id="ARBA00022679"/>
    </source>
</evidence>
<evidence type="ECO:0000313" key="7">
    <source>
        <dbReference type="Proteomes" id="UP000712673"/>
    </source>
</evidence>
<organism evidence="6 7">
    <name type="scientific">Tectimicrobiota bacterium</name>
    <dbReference type="NCBI Taxonomy" id="2528274"/>
    <lineage>
        <taxon>Bacteria</taxon>
        <taxon>Pseudomonadati</taxon>
        <taxon>Nitrospinota/Tectimicrobiota group</taxon>
        <taxon>Candidatus Tectimicrobiota</taxon>
    </lineage>
</organism>
<feature type="domain" description="Histidine kinase/HSP90-like ATPase" evidence="5">
    <location>
        <begin position="1"/>
        <end position="39"/>
    </location>
</feature>
<dbReference type="InterPro" id="IPR004358">
    <property type="entry name" value="Sig_transdc_His_kin-like_C"/>
</dbReference>
<dbReference type="InterPro" id="IPR036890">
    <property type="entry name" value="HATPase_C_sf"/>
</dbReference>
<dbReference type="AlphaFoldDB" id="A0A937W734"/>
<evidence type="ECO:0000256" key="4">
    <source>
        <dbReference type="ARBA" id="ARBA00022777"/>
    </source>
</evidence>
<keyword evidence="3" id="KW-0808">Transferase</keyword>
<dbReference type="Gene3D" id="3.30.565.10">
    <property type="entry name" value="Histidine kinase-like ATPase, C-terminal domain"/>
    <property type="match status" value="1"/>
</dbReference>
<dbReference type="EC" id="2.7.13.3" evidence="2"/>
<accession>A0A937W734</accession>
<evidence type="ECO:0000256" key="1">
    <source>
        <dbReference type="ARBA" id="ARBA00000085"/>
    </source>
</evidence>
<evidence type="ECO:0000313" key="6">
    <source>
        <dbReference type="EMBL" id="MBM3226282.1"/>
    </source>
</evidence>
<comment type="catalytic activity">
    <reaction evidence="1">
        <text>ATP + protein L-histidine = ADP + protein N-phospho-L-histidine.</text>
        <dbReference type="EC" id="2.7.13.3"/>
    </reaction>
</comment>
<evidence type="ECO:0000256" key="2">
    <source>
        <dbReference type="ARBA" id="ARBA00012438"/>
    </source>
</evidence>
<dbReference type="InterPro" id="IPR003594">
    <property type="entry name" value="HATPase_dom"/>
</dbReference>
<feature type="non-terminal residue" evidence="6">
    <location>
        <position position="1"/>
    </location>
</feature>
<dbReference type="PRINTS" id="PR00344">
    <property type="entry name" value="BCTRLSENSOR"/>
</dbReference>